<keyword evidence="1" id="KW-0614">Plasmid</keyword>
<proteinExistence type="predicted"/>
<dbReference type="KEGG" id="aau:AAur_pTC10079"/>
<dbReference type="AlphaFoldDB" id="A1RCJ1"/>
<dbReference type="Proteomes" id="UP000000637">
    <property type="component" value="Plasmid pTC1"/>
</dbReference>
<evidence type="ECO:0000313" key="2">
    <source>
        <dbReference type="Proteomes" id="UP000000637"/>
    </source>
</evidence>
<sequence length="465" mass="50109">MPTPSHFAAPISGGAVLQPALNNPAFNTAPRRAPAPATYGTLMRTARDALDDAIAHSNDRPPDRDTALRELLGYERFLYATGGHLRQLVTLADLHTDALRRLTNRLDTSNRPDARESTWLHAATIINAAHDLVATHLLDGTPRTVEAEEILLRPASAAASRDVIAMILDAIDGSRQLMHQAARAQQRGHGASLIPARMFAHLQATNHAVSLCARATMYDLAQLPTSPTNPLHDLQPALPTQLTVAPPPITSPLAALRVLRQLNHDQARGLTTASPASLRDVALLGARVASTDVLPSTGDDRPLTRLQRAHAEDQLDAARSAWTRASTELTTAVRGLTKAPGAYGTAIRTLLDQPLDERTQRALLTALPALGRDAARTVQTLARRGGLVTRQPIPLQPRTAWRAITDEHAAALTERFGTAALTSSRALAAVRDLQRPSAPPREALPREQVLQRHLSHSLEQQGAAR</sequence>
<evidence type="ECO:0000313" key="1">
    <source>
        <dbReference type="EMBL" id="ABM10342.1"/>
    </source>
</evidence>
<gene>
    <name evidence="1" type="ordered locus">AAur_pTC10079</name>
</gene>
<organism evidence="1 2">
    <name type="scientific">Paenarthrobacter aurescens (strain TC1)</name>
    <dbReference type="NCBI Taxonomy" id="290340"/>
    <lineage>
        <taxon>Bacteria</taxon>
        <taxon>Bacillati</taxon>
        <taxon>Actinomycetota</taxon>
        <taxon>Actinomycetes</taxon>
        <taxon>Micrococcales</taxon>
        <taxon>Micrococcaceae</taxon>
        <taxon>Paenarthrobacter</taxon>
    </lineage>
</organism>
<protein>
    <submittedName>
        <fullName evidence="1">Uncharacterized protein</fullName>
    </submittedName>
</protein>
<accession>A1RCJ1</accession>
<dbReference type="EMBL" id="CP000475">
    <property type="protein sequence ID" value="ABM10342.1"/>
    <property type="molecule type" value="Genomic_DNA"/>
</dbReference>
<keyword evidence="2" id="KW-1185">Reference proteome</keyword>
<dbReference type="HOGENOM" id="CLU_587484_0_0_11"/>
<reference evidence="1 2" key="1">
    <citation type="journal article" date="2006" name="PLoS Genet.">
        <title>Secrets of soil survival revealed by the genome sequence of Arthrobacter aurescens TC1.</title>
        <authorList>
            <person name="Mongodin E.F."/>
            <person name="Shapir N."/>
            <person name="Daugherty S.C."/>
            <person name="DeBoy R.T."/>
            <person name="Emerson J.B."/>
            <person name="Shvartzbeyn A."/>
            <person name="Radune D."/>
            <person name="Vamathevan J."/>
            <person name="Riggs F."/>
            <person name="Grinberg V."/>
            <person name="Khouri H."/>
            <person name="Wackett L.P."/>
            <person name="Nelson K.E."/>
            <person name="Sadowsky M.J."/>
        </authorList>
    </citation>
    <scope>NUCLEOTIDE SEQUENCE [LARGE SCALE GENOMIC DNA]</scope>
    <source>
        <strain evidence="1 2">TC1</strain>
    </source>
</reference>
<dbReference type="RefSeq" id="WP_011776876.1">
    <property type="nucleotide sequence ID" value="NC_008712.1"/>
</dbReference>
<geneLocation type="plasmid" evidence="1 2">
    <name>pTC1</name>
</geneLocation>
<name>A1RCJ1_PAEAT</name>